<name>A0A3D8X9M2_PRIMG</name>
<dbReference type="AlphaFoldDB" id="A0A3D8X9M2"/>
<proteinExistence type="predicted"/>
<organism evidence="1 2">
    <name type="scientific">Priestia megaterium</name>
    <name type="common">Bacillus megaterium</name>
    <dbReference type="NCBI Taxonomy" id="1404"/>
    <lineage>
        <taxon>Bacteria</taxon>
        <taxon>Bacillati</taxon>
        <taxon>Bacillota</taxon>
        <taxon>Bacilli</taxon>
        <taxon>Bacillales</taxon>
        <taxon>Bacillaceae</taxon>
        <taxon>Priestia</taxon>
    </lineage>
</organism>
<protein>
    <recommendedName>
        <fullName evidence="3">Cytoplasmic protein</fullName>
    </recommendedName>
</protein>
<accession>A0A3D8X9M2</accession>
<sequence length="162" mass="19038">MNNVGEFNTLVEEVIEFSKSYGQFSLEKEGVDNIQVIHDYDKAEYLAYEEIYGEEEYSWKDIRELKMSDVWEQYYDLADVEKPRDLEEIVEVIAENVRERLGDHDNFFEDIVADLNNCAISRAVNGTKNNFFESIFKLYRSGYLPCGWYGDYPNGTIVAYRD</sequence>
<evidence type="ECO:0000313" key="2">
    <source>
        <dbReference type="Proteomes" id="UP000256519"/>
    </source>
</evidence>
<dbReference type="Proteomes" id="UP000256519">
    <property type="component" value="Unassembled WGS sequence"/>
</dbReference>
<gene>
    <name evidence="1" type="ORF">C3744_02540</name>
</gene>
<evidence type="ECO:0000313" key="1">
    <source>
        <dbReference type="EMBL" id="RDZ18504.1"/>
    </source>
</evidence>
<comment type="caution">
    <text evidence="1">The sequence shown here is derived from an EMBL/GenBank/DDBJ whole genome shotgun (WGS) entry which is preliminary data.</text>
</comment>
<dbReference type="RefSeq" id="WP_116072826.1">
    <property type="nucleotide sequence ID" value="NZ_CP187630.1"/>
</dbReference>
<evidence type="ECO:0008006" key="3">
    <source>
        <dbReference type="Google" id="ProtNLM"/>
    </source>
</evidence>
<reference evidence="1 2" key="1">
    <citation type="journal article" date="2018" name="Appl. Environ. Microbiol.">
        <title>Antimicrobial susceptibility testing and tentative epidemiological cut-off values of five Bacillus species relevant for use as animal feed additives or for plant protection.</title>
        <authorList>
            <person name="Agerso Y."/>
            <person name="Stuer-Lauridsen B."/>
            <person name="Bjerre K."/>
            <person name="Jensen M.G."/>
            <person name="Johansen E."/>
            <person name="Bennedsen M."/>
            <person name="Brockmann E."/>
            <person name="Nielsen B."/>
        </authorList>
    </citation>
    <scope>NUCLEOTIDE SEQUENCE [LARGE SCALE GENOMIC DNA]</scope>
    <source>
        <strain evidence="1 2">CHCC20162</strain>
    </source>
</reference>
<dbReference type="EMBL" id="PQWM01000006">
    <property type="protein sequence ID" value="RDZ18504.1"/>
    <property type="molecule type" value="Genomic_DNA"/>
</dbReference>